<name>A0ACB7SKI5_HYAAI</name>
<sequence>MALDMDVDGADWPKRWTHIEKILLRPGPFVHPDFEPGPANMEMIRETCKILVIGAGGLGCEMLKDLALMGFRHIDVIDMDTIDLSNLNRQFLFRKSDIGKSKAEVAAAFINQRVPGCQVKAHFKKIQDYDESFYQQFHIVLCGLDSIVARRWANGMLLSLVDQGSIVPMVDGGTEGFKGNARVILPSMNACVDCTLDLYPPQEKCLACSQVAVTLHFTEETKLQEIYDHLINSHEFQMKSPGMTTTVDGRSKTLYMPSIPDIEKRTKENLKKTLKELGFVDGQELLVVDVTNPMYVVFKISFQQPQQQ</sequence>
<reference evidence="1" key="1">
    <citation type="submission" date="2020-05" db="EMBL/GenBank/DDBJ databases">
        <title>Large-scale comparative analyses of tick genomes elucidate their genetic diversity and vector capacities.</title>
        <authorList>
            <person name="Jia N."/>
            <person name="Wang J."/>
            <person name="Shi W."/>
            <person name="Du L."/>
            <person name="Sun Y."/>
            <person name="Zhan W."/>
            <person name="Jiang J."/>
            <person name="Wang Q."/>
            <person name="Zhang B."/>
            <person name="Ji P."/>
            <person name="Sakyi L.B."/>
            <person name="Cui X."/>
            <person name="Yuan T."/>
            <person name="Jiang B."/>
            <person name="Yang W."/>
            <person name="Lam T.T.-Y."/>
            <person name="Chang Q."/>
            <person name="Ding S."/>
            <person name="Wang X."/>
            <person name="Zhu J."/>
            <person name="Ruan X."/>
            <person name="Zhao L."/>
            <person name="Wei J."/>
            <person name="Que T."/>
            <person name="Du C."/>
            <person name="Cheng J."/>
            <person name="Dai P."/>
            <person name="Han X."/>
            <person name="Huang E."/>
            <person name="Gao Y."/>
            <person name="Liu J."/>
            <person name="Shao H."/>
            <person name="Ye R."/>
            <person name="Li L."/>
            <person name="Wei W."/>
            <person name="Wang X."/>
            <person name="Wang C."/>
            <person name="Yang T."/>
            <person name="Huo Q."/>
            <person name="Li W."/>
            <person name="Guo W."/>
            <person name="Chen H."/>
            <person name="Zhou L."/>
            <person name="Ni X."/>
            <person name="Tian J."/>
            <person name="Zhou Y."/>
            <person name="Sheng Y."/>
            <person name="Liu T."/>
            <person name="Pan Y."/>
            <person name="Xia L."/>
            <person name="Li J."/>
            <person name="Zhao F."/>
            <person name="Cao W."/>
        </authorList>
    </citation>
    <scope>NUCLEOTIDE SEQUENCE</scope>
    <source>
        <strain evidence="1">Hyas-2018</strain>
    </source>
</reference>
<protein>
    <submittedName>
        <fullName evidence="1">Uncharacterized protein</fullName>
    </submittedName>
</protein>
<evidence type="ECO:0000313" key="2">
    <source>
        <dbReference type="Proteomes" id="UP000821845"/>
    </source>
</evidence>
<keyword evidence="2" id="KW-1185">Reference proteome</keyword>
<dbReference type="EMBL" id="CM023484">
    <property type="protein sequence ID" value="KAH6934556.1"/>
    <property type="molecule type" value="Genomic_DNA"/>
</dbReference>
<accession>A0ACB7SKI5</accession>
<organism evidence="1 2">
    <name type="scientific">Hyalomma asiaticum</name>
    <name type="common">Tick</name>
    <dbReference type="NCBI Taxonomy" id="266040"/>
    <lineage>
        <taxon>Eukaryota</taxon>
        <taxon>Metazoa</taxon>
        <taxon>Ecdysozoa</taxon>
        <taxon>Arthropoda</taxon>
        <taxon>Chelicerata</taxon>
        <taxon>Arachnida</taxon>
        <taxon>Acari</taxon>
        <taxon>Parasitiformes</taxon>
        <taxon>Ixodida</taxon>
        <taxon>Ixodoidea</taxon>
        <taxon>Ixodidae</taxon>
        <taxon>Hyalomminae</taxon>
        <taxon>Hyalomma</taxon>
    </lineage>
</organism>
<gene>
    <name evidence="1" type="ORF">HPB50_025421</name>
</gene>
<evidence type="ECO:0000313" key="1">
    <source>
        <dbReference type="EMBL" id="KAH6934556.1"/>
    </source>
</evidence>
<proteinExistence type="predicted"/>
<dbReference type="Proteomes" id="UP000821845">
    <property type="component" value="Chromosome 4"/>
</dbReference>
<comment type="caution">
    <text evidence="1">The sequence shown here is derived from an EMBL/GenBank/DDBJ whole genome shotgun (WGS) entry which is preliminary data.</text>
</comment>